<feature type="region of interest" description="Disordered" evidence="4">
    <location>
        <begin position="38"/>
        <end position="61"/>
    </location>
</feature>
<feature type="signal peptide" evidence="5">
    <location>
        <begin position="1"/>
        <end position="24"/>
    </location>
</feature>
<dbReference type="GO" id="GO:0004553">
    <property type="term" value="F:hydrolase activity, hydrolyzing O-glycosyl compounds"/>
    <property type="evidence" value="ECO:0007669"/>
    <property type="project" value="InterPro"/>
</dbReference>
<proteinExistence type="inferred from homology"/>
<dbReference type="SUPFAM" id="SSF48208">
    <property type="entry name" value="Six-hairpin glycosidases"/>
    <property type="match status" value="1"/>
</dbReference>
<evidence type="ECO:0000313" key="6">
    <source>
        <dbReference type="EMBL" id="ROR80852.1"/>
    </source>
</evidence>
<evidence type="ECO:0000313" key="7">
    <source>
        <dbReference type="Proteomes" id="UP000266915"/>
    </source>
</evidence>
<evidence type="ECO:0000256" key="4">
    <source>
        <dbReference type="SAM" id="MobiDB-lite"/>
    </source>
</evidence>
<dbReference type="EMBL" id="RKHL01000001">
    <property type="protein sequence ID" value="ROR80852.1"/>
    <property type="molecule type" value="Genomic_DNA"/>
</dbReference>
<keyword evidence="5" id="KW-0732">Signal</keyword>
<feature type="chain" id="PRO_5038333637" evidence="5">
    <location>
        <begin position="25"/>
        <end position="394"/>
    </location>
</feature>
<name>A0A3N2C046_9MICO</name>
<sequence length="394" mass="40560">MSAKKTIGIAATAVAAVTATAVIASLATGFPANLFQGPTTASPGSADADGQPDPTSTVTDRTTTEAADAFLADWVDDGRVVRRDQGDDTVSEGQAYGLLVAAGVGDEQSFTEIWDWTETNLQRADGLLAWQWSDGEVVDDEPASDADLDAARALVIAGTRFDEPRFTEAGVALAGVIADRMTAETAAGRILLPGVWAAATEPYAYNPSYASPVAFSVLGAATGDPRWAELQAGAAAVTTTLLDESPLPPDWAQVHADGTVDAMPGAAGSGQSVRYGYDAARLPIRYAESCDTADQAMAARLASTLARSKELRAETDLGGSPLTSDVHPLALQARAAARAAVGNLPESADDLRAADELAQEVPSYFGAAWAALAPMMLTTGELDGCPPLTEGATS</sequence>
<dbReference type="InterPro" id="IPR012341">
    <property type="entry name" value="6hp_glycosidase-like_sf"/>
</dbReference>
<dbReference type="InterPro" id="IPR002037">
    <property type="entry name" value="Glyco_hydro_8"/>
</dbReference>
<comment type="caution">
    <text evidence="6">The sequence shown here is derived from an EMBL/GenBank/DDBJ whole genome shotgun (WGS) entry which is preliminary data.</text>
</comment>
<dbReference type="AlphaFoldDB" id="A0A3N2C046"/>
<dbReference type="GO" id="GO:0005975">
    <property type="term" value="P:carbohydrate metabolic process"/>
    <property type="evidence" value="ECO:0007669"/>
    <property type="project" value="InterPro"/>
</dbReference>
<dbReference type="Proteomes" id="UP000266915">
    <property type="component" value="Unassembled WGS sequence"/>
</dbReference>
<protein>
    <submittedName>
        <fullName evidence="6">Endoglucanase</fullName>
    </submittedName>
</protein>
<dbReference type="RefSeq" id="WP_085510192.1">
    <property type="nucleotide sequence ID" value="NZ_FXAP01000001.1"/>
</dbReference>
<dbReference type="PRINTS" id="PR00735">
    <property type="entry name" value="GLHYDRLASE8"/>
</dbReference>
<reference evidence="6 7" key="1">
    <citation type="submission" date="2018-11" db="EMBL/GenBank/DDBJ databases">
        <title>Sequencing the genomes of 1000 actinobacteria strains.</title>
        <authorList>
            <person name="Klenk H.-P."/>
        </authorList>
    </citation>
    <scope>NUCLEOTIDE SEQUENCE [LARGE SCALE GENOMIC DNA]</scope>
    <source>
        <strain evidence="6 7">DSM 14012</strain>
    </source>
</reference>
<evidence type="ECO:0000256" key="2">
    <source>
        <dbReference type="ARBA" id="ARBA00022801"/>
    </source>
</evidence>
<comment type="similarity">
    <text evidence="1">Belongs to the glycosyl hydrolase 8 (cellulase D) family.</text>
</comment>
<organism evidence="6 7">
    <name type="scientific">Plantibacter flavus</name>
    <dbReference type="NCBI Taxonomy" id="150123"/>
    <lineage>
        <taxon>Bacteria</taxon>
        <taxon>Bacillati</taxon>
        <taxon>Actinomycetota</taxon>
        <taxon>Actinomycetes</taxon>
        <taxon>Micrococcales</taxon>
        <taxon>Microbacteriaceae</taxon>
        <taxon>Plantibacter</taxon>
    </lineage>
</organism>
<dbReference type="InterPro" id="IPR008928">
    <property type="entry name" value="6-hairpin_glycosidase_sf"/>
</dbReference>
<evidence type="ECO:0000256" key="1">
    <source>
        <dbReference type="ARBA" id="ARBA00009209"/>
    </source>
</evidence>
<dbReference type="Pfam" id="PF01270">
    <property type="entry name" value="Glyco_hydro_8"/>
    <property type="match status" value="1"/>
</dbReference>
<gene>
    <name evidence="6" type="ORF">EDD42_0899</name>
</gene>
<dbReference type="Gene3D" id="1.50.10.10">
    <property type="match status" value="1"/>
</dbReference>
<evidence type="ECO:0000256" key="3">
    <source>
        <dbReference type="ARBA" id="ARBA00023295"/>
    </source>
</evidence>
<keyword evidence="7" id="KW-1185">Reference proteome</keyword>
<keyword evidence="3" id="KW-0326">Glycosidase</keyword>
<keyword evidence="2" id="KW-0378">Hydrolase</keyword>
<accession>A0A3N2C046</accession>
<evidence type="ECO:0000256" key="5">
    <source>
        <dbReference type="SAM" id="SignalP"/>
    </source>
</evidence>